<dbReference type="AlphaFoldDB" id="A0A0B9H2B3"/>
<evidence type="ECO:0000313" key="3">
    <source>
        <dbReference type="Proteomes" id="UP000031278"/>
    </source>
</evidence>
<feature type="signal peptide" evidence="1">
    <location>
        <begin position="1"/>
        <end position="22"/>
    </location>
</feature>
<keyword evidence="1" id="KW-0732">Signal</keyword>
<dbReference type="RefSeq" id="WP_039463359.1">
    <property type="nucleotide sequence ID" value="NZ_JWLZ01000164.1"/>
</dbReference>
<evidence type="ECO:0000256" key="1">
    <source>
        <dbReference type="SAM" id="SignalP"/>
    </source>
</evidence>
<proteinExistence type="predicted"/>
<sequence length="1008" mass="108687">MKMKFKISAVILSLLLFGCGGGGGGSSESNELTKPAEKQDRAALSAQDLSLTFSEQGIAHSLVDHQVGSAVYKISAGEPSDVIRIDPLSGEITILAAGETQVTVVDSSKEYKTSSTTFNVVVEQAENKALELADITIPTIAGEDIILPVLGQRGEVTVEFQPEGLVDFDPETGIIAAKGVPGEVEVILTDRGDRNYREATQSAQISIAALAPDELEFSSQERAYQPGLTLSPLKISGSEGGRLKYELVEEEAEPVITLSKDSGLMTALRVGEAKVKVTQYLGSEFGYTQQEAFFTVLIKLGKRADLTVSDAVVTFDTTTLFSPAVNNNVAPVRYEVVSGNDVIEVDAQTGLLRFLRVGQAEVSAIDDLNTNFAADEHPFTVTVNPAVHPGMDAGELTYTYTEGMSESPRMKGQLGQLTLSGQSDVVSLAGGRLTVLRAGSAKLTAIDDGGDNYLPSAPVPLTVNVLKAPYPEFTVSNVTTTYFPDYCEAVVFEGDVGTLRVLPVSSSDSNIAEYDAANACFRLKRSGIANFTVEREESDNFLASEPKRMSVVVNAADSRLIVDGDLVRTFSEGNPTIRPPAIGGGTGNLSFKLLEDKSEQGVIAVDAKTGIITIHSAGHAVVQVTDAGDDKYRPATASFAVTIEKAPNPVTVDYSDAVYMPDGVIAPLIENLKGDIAFKVYQADTSPVTVASDGTVKMRSTGSFHVLFEAAETRNYLSASDYAGAFIDKAAHPGFVVRHDKLEYEPLKKVTLDLPKEYGTRSYSLQSLSSGWVGQYLRVDPNLGELALLDYTPSKFFALQVSEQESELYKALAPMSASYLSVVPPEKGSATRDLTISGVFTVVGSTIDAYSSPYQATELDFAGATVMQPTIEEVQKLGLGVALSVDLLSAEPIGETGHQYQESVRLYVQRYEGCATTVNVMNLPNLMEQKQAQPFYKGSYCQTGPTNRIVTYTVVDKSLIDRYDFYDGEWNTVQPFVIYRTAEKPSDAGYVEKQLVEWDRFDVKLSRD</sequence>
<dbReference type="Proteomes" id="UP000031278">
    <property type="component" value="Unassembled WGS sequence"/>
</dbReference>
<gene>
    <name evidence="2" type="ORF">RJ45_14360</name>
</gene>
<evidence type="ECO:0000313" key="2">
    <source>
        <dbReference type="EMBL" id="KHT62967.1"/>
    </source>
</evidence>
<dbReference type="EMBL" id="JWLZ01000164">
    <property type="protein sequence ID" value="KHT62967.1"/>
    <property type="molecule type" value="Genomic_DNA"/>
</dbReference>
<organism evidence="2 3">
    <name type="scientific">Photobacterium gaetbulicola</name>
    <dbReference type="NCBI Taxonomy" id="1295392"/>
    <lineage>
        <taxon>Bacteria</taxon>
        <taxon>Pseudomonadati</taxon>
        <taxon>Pseudomonadota</taxon>
        <taxon>Gammaproteobacteria</taxon>
        <taxon>Vibrionales</taxon>
        <taxon>Vibrionaceae</taxon>
        <taxon>Photobacterium</taxon>
    </lineage>
</organism>
<feature type="chain" id="PRO_5002146648" description="Cadherin domain-containing protein" evidence="1">
    <location>
        <begin position="23"/>
        <end position="1008"/>
    </location>
</feature>
<dbReference type="PROSITE" id="PS51257">
    <property type="entry name" value="PROKAR_LIPOPROTEIN"/>
    <property type="match status" value="1"/>
</dbReference>
<dbReference type="CDD" id="cd11304">
    <property type="entry name" value="Cadherin_repeat"/>
    <property type="match status" value="1"/>
</dbReference>
<evidence type="ECO:0008006" key="4">
    <source>
        <dbReference type="Google" id="ProtNLM"/>
    </source>
</evidence>
<name>A0A0B9H2B3_9GAMM</name>
<accession>A0A0B9H2B3</accession>
<comment type="caution">
    <text evidence="2">The sequence shown here is derived from an EMBL/GenBank/DDBJ whole genome shotgun (WGS) entry which is preliminary data.</text>
</comment>
<reference evidence="2 3" key="1">
    <citation type="submission" date="2014-12" db="EMBL/GenBank/DDBJ databases">
        <title>Genome sequencing of Photobacterium gaetbulicola AD005a.</title>
        <authorList>
            <person name="Adrian T.G.S."/>
            <person name="Chan K.G."/>
        </authorList>
    </citation>
    <scope>NUCLEOTIDE SEQUENCE [LARGE SCALE GENOMIC DNA]</scope>
    <source>
        <strain evidence="2 3">AD005a</strain>
    </source>
</reference>
<protein>
    <recommendedName>
        <fullName evidence="4">Cadherin domain-containing protein</fullName>
    </recommendedName>
</protein>